<accession>A0A0E9W7C2</accession>
<dbReference type="AlphaFoldDB" id="A0A0E9W7C2"/>
<protein>
    <submittedName>
        <fullName evidence="1">Uncharacterized protein</fullName>
    </submittedName>
</protein>
<sequence length="48" mass="5325">MFLIRPLQTAVRDPDYHGDGKWSLDPGISQHIPCLYNLISADLLSGIS</sequence>
<dbReference type="EMBL" id="GBXM01022318">
    <property type="protein sequence ID" value="JAH86259.1"/>
    <property type="molecule type" value="Transcribed_RNA"/>
</dbReference>
<evidence type="ECO:0000313" key="1">
    <source>
        <dbReference type="EMBL" id="JAH86259.1"/>
    </source>
</evidence>
<proteinExistence type="predicted"/>
<reference evidence="1" key="1">
    <citation type="submission" date="2014-11" db="EMBL/GenBank/DDBJ databases">
        <authorList>
            <person name="Amaro Gonzalez C."/>
        </authorList>
    </citation>
    <scope>NUCLEOTIDE SEQUENCE</scope>
</reference>
<reference evidence="1" key="2">
    <citation type="journal article" date="2015" name="Fish Shellfish Immunol.">
        <title>Early steps in the European eel (Anguilla anguilla)-Vibrio vulnificus interaction in the gills: Role of the RtxA13 toxin.</title>
        <authorList>
            <person name="Callol A."/>
            <person name="Pajuelo D."/>
            <person name="Ebbesson L."/>
            <person name="Teles M."/>
            <person name="MacKenzie S."/>
            <person name="Amaro C."/>
        </authorList>
    </citation>
    <scope>NUCLEOTIDE SEQUENCE</scope>
</reference>
<organism evidence="1">
    <name type="scientific">Anguilla anguilla</name>
    <name type="common">European freshwater eel</name>
    <name type="synonym">Muraena anguilla</name>
    <dbReference type="NCBI Taxonomy" id="7936"/>
    <lineage>
        <taxon>Eukaryota</taxon>
        <taxon>Metazoa</taxon>
        <taxon>Chordata</taxon>
        <taxon>Craniata</taxon>
        <taxon>Vertebrata</taxon>
        <taxon>Euteleostomi</taxon>
        <taxon>Actinopterygii</taxon>
        <taxon>Neopterygii</taxon>
        <taxon>Teleostei</taxon>
        <taxon>Anguilliformes</taxon>
        <taxon>Anguillidae</taxon>
        <taxon>Anguilla</taxon>
    </lineage>
</organism>
<name>A0A0E9W7C2_ANGAN</name>